<dbReference type="EnsemblMetazoa" id="ASIC007975-RA">
    <property type="protein sequence ID" value="ASIC007975-PA"/>
    <property type="gene ID" value="ASIC007975"/>
</dbReference>
<sequence length="107" mass="12001">MLVLRRSRASGVVCPARPRTVSAIISKAVLDLGVPRCTDDYGTFLHHSSDLKVPLLFDGGEANVPTWRYRNYLLLAHRIVTTTWLRLICAATKKDSTVRRNVLPLTQ</sequence>
<name>A0A084VR93_ANOSI</name>
<gene>
    <name evidence="1" type="ORF">ZHAS_00007975</name>
</gene>
<proteinExistence type="predicted"/>
<evidence type="ECO:0000313" key="3">
    <source>
        <dbReference type="Proteomes" id="UP000030765"/>
    </source>
</evidence>
<dbReference type="AlphaFoldDB" id="A0A084VR93"/>
<accession>A0A084VR93</accession>
<evidence type="ECO:0000313" key="1">
    <source>
        <dbReference type="EMBL" id="KFB40487.1"/>
    </source>
</evidence>
<keyword evidence="3" id="KW-1185">Reference proteome</keyword>
<reference evidence="1 3" key="1">
    <citation type="journal article" date="2014" name="BMC Genomics">
        <title>Genome sequence of Anopheles sinensis provides insight into genetics basis of mosquito competence for malaria parasites.</title>
        <authorList>
            <person name="Zhou D."/>
            <person name="Zhang D."/>
            <person name="Ding G."/>
            <person name="Shi L."/>
            <person name="Hou Q."/>
            <person name="Ye Y."/>
            <person name="Xu Y."/>
            <person name="Zhou H."/>
            <person name="Xiong C."/>
            <person name="Li S."/>
            <person name="Yu J."/>
            <person name="Hong S."/>
            <person name="Yu X."/>
            <person name="Zou P."/>
            <person name="Chen C."/>
            <person name="Chang X."/>
            <person name="Wang W."/>
            <person name="Lv Y."/>
            <person name="Sun Y."/>
            <person name="Ma L."/>
            <person name="Shen B."/>
            <person name="Zhu C."/>
        </authorList>
    </citation>
    <scope>NUCLEOTIDE SEQUENCE [LARGE SCALE GENOMIC DNA]</scope>
</reference>
<protein>
    <submittedName>
        <fullName evidence="1 2">Uncharacterized protein</fullName>
    </submittedName>
</protein>
<organism evidence="1">
    <name type="scientific">Anopheles sinensis</name>
    <name type="common">Mosquito</name>
    <dbReference type="NCBI Taxonomy" id="74873"/>
    <lineage>
        <taxon>Eukaryota</taxon>
        <taxon>Metazoa</taxon>
        <taxon>Ecdysozoa</taxon>
        <taxon>Arthropoda</taxon>
        <taxon>Hexapoda</taxon>
        <taxon>Insecta</taxon>
        <taxon>Pterygota</taxon>
        <taxon>Neoptera</taxon>
        <taxon>Endopterygota</taxon>
        <taxon>Diptera</taxon>
        <taxon>Nematocera</taxon>
        <taxon>Culicoidea</taxon>
        <taxon>Culicidae</taxon>
        <taxon>Anophelinae</taxon>
        <taxon>Anopheles</taxon>
    </lineage>
</organism>
<dbReference type="Proteomes" id="UP000030765">
    <property type="component" value="Unassembled WGS sequence"/>
</dbReference>
<dbReference type="VEuPathDB" id="VectorBase:ASIC007975"/>
<dbReference type="EMBL" id="KE525019">
    <property type="protein sequence ID" value="KFB40487.1"/>
    <property type="molecule type" value="Genomic_DNA"/>
</dbReference>
<reference evidence="2" key="2">
    <citation type="submission" date="2020-05" db="UniProtKB">
        <authorList>
            <consortium name="EnsemblMetazoa"/>
        </authorList>
    </citation>
    <scope>IDENTIFICATION</scope>
</reference>
<evidence type="ECO:0000313" key="2">
    <source>
        <dbReference type="EnsemblMetazoa" id="ASIC007975-PA"/>
    </source>
</evidence>
<dbReference type="EMBL" id="ATLV01015544">
    <property type="status" value="NOT_ANNOTATED_CDS"/>
    <property type="molecule type" value="Genomic_DNA"/>
</dbReference>